<feature type="domain" description="6-phosphogluconate dehydrogenase NADP-binding" evidence="3">
    <location>
        <begin position="15"/>
        <end position="158"/>
    </location>
</feature>
<dbReference type="InterPro" id="IPR006115">
    <property type="entry name" value="6PGDH_NADP-bd"/>
</dbReference>
<dbReference type="InterPro" id="IPR013328">
    <property type="entry name" value="6PGD_dom2"/>
</dbReference>
<dbReference type="Pfam" id="PF03446">
    <property type="entry name" value="NAD_binding_2"/>
    <property type="match status" value="1"/>
</dbReference>
<evidence type="ECO:0000256" key="1">
    <source>
        <dbReference type="ARBA" id="ARBA00009080"/>
    </source>
</evidence>
<gene>
    <name evidence="5" type="ORF">WAB15_04540</name>
</gene>
<evidence type="ECO:0000259" key="3">
    <source>
        <dbReference type="Pfam" id="PF03446"/>
    </source>
</evidence>
<comment type="similarity">
    <text evidence="1">Belongs to the HIBADH-related family.</text>
</comment>
<keyword evidence="2" id="KW-0560">Oxidoreductase</keyword>
<sequence>MTDNTSDDVSRAPSLTLLGLGDMGTALARGWLAAGYSVTVWNRTPGRARALVAAGARPAESAAAAVATNSLVVTCLLDDASVGAVLEGVDLTGRDLVDVTTGTPAEARQRGAWAAGRGARFLSGGIMAVPPMAGIPEAGGYVLYSGSAELFETHRAALAVPFAARFVGSDAGHAALQDVALLSAMYGMFAGVTHAFALVRGEREIPLKEFAPLLSGWLTAMSASIEQTAEQLQSGDYGSGVVSTMAMQAAGIGTFVGTAHEQGVSPQLLTPYFDLMKRLVDDGRGAESAAGMVDLLAPGDGR</sequence>
<dbReference type="InterPro" id="IPR051265">
    <property type="entry name" value="HIBADH-related_NP60_sf"/>
</dbReference>
<dbReference type="RefSeq" id="WP_407285417.1">
    <property type="nucleotide sequence ID" value="NZ_CP147982.1"/>
</dbReference>
<keyword evidence="6" id="KW-1185">Reference proteome</keyword>
<proteinExistence type="inferred from homology"/>
<evidence type="ECO:0000313" key="5">
    <source>
        <dbReference type="EMBL" id="WXK75301.1"/>
    </source>
</evidence>
<dbReference type="InterPro" id="IPR048666">
    <property type="entry name" value="RedAm-like_C"/>
</dbReference>
<feature type="domain" description="NADPH-dependent reductive aminase-like C-terminal" evidence="4">
    <location>
        <begin position="170"/>
        <end position="296"/>
    </location>
</feature>
<dbReference type="PANTHER" id="PTHR43580">
    <property type="entry name" value="OXIDOREDUCTASE GLYR1-RELATED"/>
    <property type="match status" value="1"/>
</dbReference>
<reference evidence="5 6" key="1">
    <citation type="submission" date="2024-03" db="EMBL/GenBank/DDBJ databases">
        <title>The complete genome of Streptomyces sirii sp.nov.</title>
        <authorList>
            <person name="Zakalyukina Y.V."/>
            <person name="Belik A.R."/>
            <person name="Biryukov M.V."/>
            <person name="Baturina O.A."/>
            <person name="Kabilov M.R."/>
        </authorList>
    </citation>
    <scope>NUCLEOTIDE SEQUENCE [LARGE SCALE GENOMIC DNA]</scope>
    <source>
        <strain evidence="5 6">BP-8</strain>
    </source>
</reference>
<dbReference type="Gene3D" id="3.40.50.720">
    <property type="entry name" value="NAD(P)-binding Rossmann-like Domain"/>
    <property type="match status" value="1"/>
</dbReference>
<dbReference type="SUPFAM" id="SSF51735">
    <property type="entry name" value="NAD(P)-binding Rossmann-fold domains"/>
    <property type="match status" value="1"/>
</dbReference>
<dbReference type="Pfam" id="PF21761">
    <property type="entry name" value="RedAm-like_C"/>
    <property type="match status" value="1"/>
</dbReference>
<accession>A0ABZ2QIY4</accession>
<evidence type="ECO:0000256" key="2">
    <source>
        <dbReference type="ARBA" id="ARBA00023002"/>
    </source>
</evidence>
<dbReference type="Gene3D" id="1.10.1040.10">
    <property type="entry name" value="N-(1-d-carboxylethyl)-l-norvaline Dehydrogenase, domain 2"/>
    <property type="match status" value="1"/>
</dbReference>
<evidence type="ECO:0000313" key="6">
    <source>
        <dbReference type="Proteomes" id="UP001626628"/>
    </source>
</evidence>
<dbReference type="EMBL" id="CP147982">
    <property type="protein sequence ID" value="WXK75301.1"/>
    <property type="molecule type" value="Genomic_DNA"/>
</dbReference>
<dbReference type="InterPro" id="IPR015815">
    <property type="entry name" value="HIBADH-related"/>
</dbReference>
<dbReference type="PIRSF" id="PIRSF000103">
    <property type="entry name" value="HIBADH"/>
    <property type="match status" value="1"/>
</dbReference>
<dbReference type="PANTHER" id="PTHR43580:SF2">
    <property type="entry name" value="CYTOKINE-LIKE NUCLEAR FACTOR N-PAC"/>
    <property type="match status" value="1"/>
</dbReference>
<dbReference type="InterPro" id="IPR036291">
    <property type="entry name" value="NAD(P)-bd_dom_sf"/>
</dbReference>
<name>A0ABZ2QIY4_9ACTN</name>
<evidence type="ECO:0000259" key="4">
    <source>
        <dbReference type="Pfam" id="PF21761"/>
    </source>
</evidence>
<protein>
    <submittedName>
        <fullName evidence="5">NAD(P)-binding domain-containing protein</fullName>
    </submittedName>
</protein>
<dbReference type="Proteomes" id="UP001626628">
    <property type="component" value="Chromosome"/>
</dbReference>
<organism evidence="5 6">
    <name type="scientific">Streptomyces sirii</name>
    <dbReference type="NCBI Taxonomy" id="3127701"/>
    <lineage>
        <taxon>Bacteria</taxon>
        <taxon>Bacillati</taxon>
        <taxon>Actinomycetota</taxon>
        <taxon>Actinomycetes</taxon>
        <taxon>Kitasatosporales</taxon>
        <taxon>Streptomycetaceae</taxon>
        <taxon>Streptomyces</taxon>
    </lineage>
</organism>